<dbReference type="Proteomes" id="UP000054011">
    <property type="component" value="Unassembled WGS sequence"/>
</dbReference>
<comment type="caution">
    <text evidence="6">The sequence shown here is derived from an EMBL/GenBank/DDBJ whole genome shotgun (WGS) entry which is preliminary data.</text>
</comment>
<evidence type="ECO:0000256" key="2">
    <source>
        <dbReference type="ARBA" id="ARBA00023015"/>
    </source>
</evidence>
<dbReference type="SUPFAM" id="SSF53850">
    <property type="entry name" value="Periplasmic binding protein-like II"/>
    <property type="match status" value="1"/>
</dbReference>
<dbReference type="Gene3D" id="3.40.190.10">
    <property type="entry name" value="Periplasmic binding protein-like II"/>
    <property type="match status" value="2"/>
</dbReference>
<dbReference type="AlphaFoldDB" id="A0A100Y5Q5"/>
<gene>
    <name evidence="6" type="ORF">ATE80_13945</name>
</gene>
<keyword evidence="4" id="KW-0804">Transcription</keyword>
<evidence type="ECO:0000313" key="6">
    <source>
        <dbReference type="EMBL" id="KUH38174.1"/>
    </source>
</evidence>
<dbReference type="GO" id="GO:0000976">
    <property type="term" value="F:transcription cis-regulatory region binding"/>
    <property type="evidence" value="ECO:0007669"/>
    <property type="project" value="TreeGrafter"/>
</dbReference>
<evidence type="ECO:0000259" key="5">
    <source>
        <dbReference type="PROSITE" id="PS50931"/>
    </source>
</evidence>
<keyword evidence="2" id="KW-0805">Transcription regulation</keyword>
<organism evidence="6 7">
    <name type="scientific">Streptomyces kanasensis</name>
    <dbReference type="NCBI Taxonomy" id="936756"/>
    <lineage>
        <taxon>Bacteria</taxon>
        <taxon>Bacillati</taxon>
        <taxon>Actinomycetota</taxon>
        <taxon>Actinomycetes</taxon>
        <taxon>Kitasatosporales</taxon>
        <taxon>Streptomycetaceae</taxon>
        <taxon>Streptomyces</taxon>
    </lineage>
</organism>
<feature type="domain" description="HTH lysR-type" evidence="5">
    <location>
        <begin position="1"/>
        <end position="56"/>
    </location>
</feature>
<dbReference type="InterPro" id="IPR000847">
    <property type="entry name" value="LysR_HTH_N"/>
</dbReference>
<dbReference type="InterPro" id="IPR036388">
    <property type="entry name" value="WH-like_DNA-bd_sf"/>
</dbReference>
<dbReference type="SUPFAM" id="SSF46785">
    <property type="entry name" value="Winged helix' DNA-binding domain"/>
    <property type="match status" value="1"/>
</dbReference>
<dbReference type="Pfam" id="PF00126">
    <property type="entry name" value="HTH_1"/>
    <property type="match status" value="1"/>
</dbReference>
<dbReference type="RefSeq" id="WP_058942530.1">
    <property type="nucleotide sequence ID" value="NZ_LNSV01000030.1"/>
</dbReference>
<sequence>MDPDLLRTFVTVTRLGSFSAAAHELGRDRSAVARDLADLERDLGLPLLTRRPVVPTVAGARLLEHAVPLLLRLGAARADLARLAAAPDAELAVAASPLAVGPRLLAALPTATARVTLTVLPREAVRAALAAGAAVLGLVDRLDVPGDPADDGPEAAEPTATRVATAPLALHLPAGDPLAHRSGVRLGDLAAARWIDAPAAGIPLDRLRAAHGTYGFRPALRYDGTDVRTLTALAAAGRGLALLPETVPAAPGATAVPLVEPRLVHRVELLRAAAPAGPAAELADRLTRAR</sequence>
<name>A0A100Y5Q5_9ACTN</name>
<proteinExistence type="inferred from homology"/>
<dbReference type="EMBL" id="LNSV01000030">
    <property type="protein sequence ID" value="KUH38174.1"/>
    <property type="molecule type" value="Genomic_DNA"/>
</dbReference>
<evidence type="ECO:0000256" key="4">
    <source>
        <dbReference type="ARBA" id="ARBA00023163"/>
    </source>
</evidence>
<accession>A0A100Y5Q5</accession>
<dbReference type="PANTHER" id="PTHR30126">
    <property type="entry name" value="HTH-TYPE TRANSCRIPTIONAL REGULATOR"/>
    <property type="match status" value="1"/>
</dbReference>
<dbReference type="InterPro" id="IPR036390">
    <property type="entry name" value="WH_DNA-bd_sf"/>
</dbReference>
<dbReference type="InterPro" id="IPR005119">
    <property type="entry name" value="LysR_subst-bd"/>
</dbReference>
<dbReference type="GO" id="GO:0003700">
    <property type="term" value="F:DNA-binding transcription factor activity"/>
    <property type="evidence" value="ECO:0007669"/>
    <property type="project" value="InterPro"/>
</dbReference>
<dbReference type="Pfam" id="PF03466">
    <property type="entry name" value="LysR_substrate"/>
    <property type="match status" value="1"/>
</dbReference>
<evidence type="ECO:0000313" key="7">
    <source>
        <dbReference type="Proteomes" id="UP000054011"/>
    </source>
</evidence>
<evidence type="ECO:0000256" key="1">
    <source>
        <dbReference type="ARBA" id="ARBA00009437"/>
    </source>
</evidence>
<protein>
    <submittedName>
        <fullName evidence="6">LysR family transcriptional regulator</fullName>
    </submittedName>
</protein>
<keyword evidence="7" id="KW-1185">Reference proteome</keyword>
<reference evidence="6 7" key="1">
    <citation type="submission" date="2015-11" db="EMBL/GenBank/DDBJ databases">
        <title>Genome-wide analysis reveals the secondary metabolome in Streptomyces kanasensis ZX01.</title>
        <authorList>
            <person name="Zhang G."/>
            <person name="Han L."/>
            <person name="Feng J."/>
            <person name="Zhang X."/>
        </authorList>
    </citation>
    <scope>NUCLEOTIDE SEQUENCE [LARGE SCALE GENOMIC DNA]</scope>
    <source>
        <strain evidence="6 7">ZX01</strain>
    </source>
</reference>
<dbReference type="PANTHER" id="PTHR30126:SF39">
    <property type="entry name" value="HTH-TYPE TRANSCRIPTIONAL REGULATOR CYSL"/>
    <property type="match status" value="1"/>
</dbReference>
<comment type="similarity">
    <text evidence="1">Belongs to the LysR transcriptional regulatory family.</text>
</comment>
<keyword evidence="3" id="KW-0238">DNA-binding</keyword>
<dbReference type="Gene3D" id="1.10.10.10">
    <property type="entry name" value="Winged helix-like DNA-binding domain superfamily/Winged helix DNA-binding domain"/>
    <property type="match status" value="1"/>
</dbReference>
<dbReference type="PROSITE" id="PS50931">
    <property type="entry name" value="HTH_LYSR"/>
    <property type="match status" value="1"/>
</dbReference>
<dbReference type="OrthoDB" id="4131546at2"/>
<evidence type="ECO:0000256" key="3">
    <source>
        <dbReference type="ARBA" id="ARBA00023125"/>
    </source>
</evidence>
<dbReference type="STRING" id="936756.ATE80_13945"/>